<evidence type="ECO:0000313" key="3">
    <source>
        <dbReference type="Proteomes" id="UP000016511"/>
    </source>
</evidence>
<dbReference type="EMBL" id="AWSJ01000262">
    <property type="protein sequence ID" value="ERI07594.1"/>
    <property type="molecule type" value="Genomic_DNA"/>
</dbReference>
<evidence type="ECO:0000313" key="2">
    <source>
        <dbReference type="EMBL" id="ERI07594.1"/>
    </source>
</evidence>
<reference evidence="2 3" key="1">
    <citation type="submission" date="2013-08" db="EMBL/GenBank/DDBJ databases">
        <authorList>
            <person name="Weinstock G."/>
            <person name="Sodergren E."/>
            <person name="Wylie T."/>
            <person name="Fulton L."/>
            <person name="Fulton R."/>
            <person name="Fronick C."/>
            <person name="O'Laughlin M."/>
            <person name="Godfrey J."/>
            <person name="Miner T."/>
            <person name="Herter B."/>
            <person name="Appelbaum E."/>
            <person name="Cordes M."/>
            <person name="Lek S."/>
            <person name="Wollam A."/>
            <person name="Pepin K.H."/>
            <person name="Palsikar V.B."/>
            <person name="Mitreva M."/>
            <person name="Wilson R.K."/>
        </authorList>
    </citation>
    <scope>NUCLEOTIDE SEQUENCE [LARGE SCALE GENOMIC DNA]</scope>
    <source>
        <strain evidence="2 3">ATCC 12856</strain>
    </source>
</reference>
<dbReference type="HOGENOM" id="CLU_3057982_0_0_9"/>
<evidence type="ECO:0000256" key="1">
    <source>
        <dbReference type="SAM" id="Phobius"/>
    </source>
</evidence>
<dbReference type="Proteomes" id="UP000016511">
    <property type="component" value="Unassembled WGS sequence"/>
</dbReference>
<keyword evidence="1" id="KW-0472">Membrane</keyword>
<proteinExistence type="predicted"/>
<protein>
    <submittedName>
        <fullName evidence="2">Uncharacterized protein</fullName>
    </submittedName>
</protein>
<gene>
    <name evidence="2" type="ORF">HMPREF0083_04332</name>
</gene>
<feature type="transmembrane region" description="Helical" evidence="1">
    <location>
        <begin position="15"/>
        <end position="37"/>
    </location>
</feature>
<comment type="caution">
    <text evidence="2">The sequence shown here is derived from an EMBL/GenBank/DDBJ whole genome shotgun (WGS) entry which is preliminary data.</text>
</comment>
<dbReference type="STRING" id="649747.HMPREF0083_04332"/>
<accession>U1WG87</accession>
<name>U1WG87_ANEAE</name>
<dbReference type="AlphaFoldDB" id="U1WG87"/>
<organism evidence="2 3">
    <name type="scientific">Aneurinibacillus aneurinilyticus ATCC 12856</name>
    <dbReference type="NCBI Taxonomy" id="649747"/>
    <lineage>
        <taxon>Bacteria</taxon>
        <taxon>Bacillati</taxon>
        <taxon>Bacillota</taxon>
        <taxon>Bacilli</taxon>
        <taxon>Bacillales</taxon>
        <taxon>Paenibacillaceae</taxon>
        <taxon>Aneurinibacillus group</taxon>
        <taxon>Aneurinibacillus</taxon>
    </lineage>
</organism>
<sequence>MKQALPRKGGVKLEAGGYCFTSFSFILLNPLQLNYCFYRQSIEGKSRTQKAGS</sequence>
<keyword evidence="3" id="KW-1185">Reference proteome</keyword>
<keyword evidence="1" id="KW-0812">Transmembrane</keyword>
<keyword evidence="1" id="KW-1133">Transmembrane helix</keyword>